<feature type="transmembrane region" description="Helical" evidence="7">
    <location>
        <begin position="857"/>
        <end position="877"/>
    </location>
</feature>
<dbReference type="Proteomes" id="UP001202180">
    <property type="component" value="Unassembled WGS sequence"/>
</dbReference>
<reference evidence="10 11" key="1">
    <citation type="submission" date="2022-04" db="EMBL/GenBank/DDBJ databases">
        <title>Spirosoma sp. strain RP8 genome sequencing and assembly.</title>
        <authorList>
            <person name="Jung Y."/>
        </authorList>
    </citation>
    <scope>NUCLEOTIDE SEQUENCE [LARGE SCALE GENOMIC DNA]</scope>
    <source>
        <strain evidence="10 11">RP8</strain>
    </source>
</reference>
<dbReference type="PANTHER" id="PTHR30572">
    <property type="entry name" value="MEMBRANE COMPONENT OF TRANSPORTER-RELATED"/>
    <property type="match status" value="1"/>
</dbReference>
<dbReference type="EMBL" id="JALPRF010000002">
    <property type="protein sequence ID" value="MCK8492696.1"/>
    <property type="molecule type" value="Genomic_DNA"/>
</dbReference>
<evidence type="ECO:0000256" key="7">
    <source>
        <dbReference type="SAM" id="Phobius"/>
    </source>
</evidence>
<evidence type="ECO:0000313" key="10">
    <source>
        <dbReference type="EMBL" id="MCK8492696.1"/>
    </source>
</evidence>
<dbReference type="InterPro" id="IPR050250">
    <property type="entry name" value="Macrolide_Exporter_MacB"/>
</dbReference>
<feature type="domain" description="MacB-like periplasmic core" evidence="9">
    <location>
        <begin position="535"/>
        <end position="738"/>
    </location>
</feature>
<evidence type="ECO:0000256" key="6">
    <source>
        <dbReference type="SAM" id="MobiDB-lite"/>
    </source>
</evidence>
<feature type="domain" description="ABC3 transporter permease C-terminal" evidence="8">
    <location>
        <begin position="774"/>
        <end position="887"/>
    </location>
</feature>
<dbReference type="Pfam" id="PF12704">
    <property type="entry name" value="MacB_PCD"/>
    <property type="match status" value="2"/>
</dbReference>
<keyword evidence="11" id="KW-1185">Reference proteome</keyword>
<dbReference type="InterPro" id="IPR047699">
    <property type="entry name" value="Permease_put_prefix"/>
</dbReference>
<proteinExistence type="predicted"/>
<feature type="transmembrane region" description="Helical" evidence="7">
    <location>
        <begin position="474"/>
        <end position="497"/>
    </location>
</feature>
<accession>A0ABT0HKM5</accession>
<evidence type="ECO:0000256" key="1">
    <source>
        <dbReference type="ARBA" id="ARBA00004651"/>
    </source>
</evidence>
<evidence type="ECO:0000256" key="4">
    <source>
        <dbReference type="ARBA" id="ARBA00022989"/>
    </source>
</evidence>
<comment type="caution">
    <text evidence="10">The sequence shown here is derived from an EMBL/GenBank/DDBJ whole genome shotgun (WGS) entry which is preliminary data.</text>
</comment>
<sequence>MRAPNNESRNGGDARFTSGAPRPPRWAQTLLRWWGDPTTQEEVEGDLLELYAYWVQTVGERRARWRYGLSALKLLRPLACRKRSTVHSTPFPLSPDMIRNYLKIAFRNLVKNKTYSLINIGGLAVGMAVAMLIGLWVYDELSFDKSFANYDRIAQVMQHQTFNGTTSSSEVVPIPMRAALHNEYGTNFSHIALSSWATEHILAAGPNKFMKMGSFVDPDLPEMLSLNMLSGTRSALNDPTTILLSASVAKALFGETDPINKLVRFDNKQTVKVAGVYEDFAKNTTFNENSFLLPWQFWINTQAWVKRSEENWSNNSFKLFVQLAPNADLDRVSDQIKRIKATHDKDLAKFDPRVFLYPMSRWHLHSEWENGVPVRGRIQFVWLFGIIGVFVLLLACINFMNLSTARSEKRAKEVGIRKAVGSMRSQLISQFFSESLLVVFIALVVSLGLVQLMLPWFNAIADKKMVILWADPLFWALTFGFSLLTGLLAGSYPAFYLSAFQPIKVLKGMASSTRVGFGRLAATPRRVLVVVQFAVSVTLIIGTVVVFRQIQHAKSRPTGYDRSGLLGIAMNTPELYGHYEAIRNELRQTGAVLDMAESSSPTTDVWANDASFDWKGKDPDLLGDFGTVAVTHDFAKTVGWQFKQGRNFSRDFSTDSLSVVVNESAVKFMGLKQPLGEILKWNGKKYTIVGVIKDMVMSSPFEPVKQTVFLLDYQWANIVIVKLNPQLSMSEALERIEPIFRKYNPGSPFDYKFASDEYDRKFRAEERIGQLASVFAILAIFISCLGLFGLASYMAEQRTKEIGVRKVLGASVFNLWQLLSKDFIVLVVIAVLIASPTAYYVMNSWLQQYAYRSDLSWWIFALSGMGALAVTMLTVSYQSIRAALMNPVKSLRSE</sequence>
<keyword evidence="4 7" id="KW-1133">Transmembrane helix</keyword>
<dbReference type="NCBIfam" id="NF038404">
    <property type="entry name" value="perm_prefix_2"/>
    <property type="match status" value="1"/>
</dbReference>
<keyword evidence="3 7" id="KW-0812">Transmembrane</keyword>
<comment type="subcellular location">
    <subcellularLocation>
        <location evidence="1">Cell membrane</location>
        <topology evidence="1">Multi-pass membrane protein</topology>
    </subcellularLocation>
</comment>
<feature type="domain" description="ABC3 transporter permease C-terminal" evidence="8">
    <location>
        <begin position="386"/>
        <end position="500"/>
    </location>
</feature>
<feature type="transmembrane region" description="Helical" evidence="7">
    <location>
        <begin position="823"/>
        <end position="842"/>
    </location>
</feature>
<dbReference type="InterPro" id="IPR003838">
    <property type="entry name" value="ABC3_permease_C"/>
</dbReference>
<organism evidence="10 11">
    <name type="scientific">Spirosoma liriopis</name>
    <dbReference type="NCBI Taxonomy" id="2937440"/>
    <lineage>
        <taxon>Bacteria</taxon>
        <taxon>Pseudomonadati</taxon>
        <taxon>Bacteroidota</taxon>
        <taxon>Cytophagia</taxon>
        <taxon>Cytophagales</taxon>
        <taxon>Cytophagaceae</taxon>
        <taxon>Spirosoma</taxon>
    </lineage>
</organism>
<feature type="domain" description="MacB-like periplasmic core" evidence="9">
    <location>
        <begin position="116"/>
        <end position="338"/>
    </location>
</feature>
<feature type="transmembrane region" description="Helical" evidence="7">
    <location>
        <begin position="771"/>
        <end position="795"/>
    </location>
</feature>
<evidence type="ECO:0000259" key="8">
    <source>
        <dbReference type="Pfam" id="PF02687"/>
    </source>
</evidence>
<evidence type="ECO:0000259" key="9">
    <source>
        <dbReference type="Pfam" id="PF12704"/>
    </source>
</evidence>
<dbReference type="InterPro" id="IPR025857">
    <property type="entry name" value="MacB_PCD"/>
</dbReference>
<feature type="transmembrane region" description="Helical" evidence="7">
    <location>
        <begin position="431"/>
        <end position="454"/>
    </location>
</feature>
<dbReference type="Pfam" id="PF02687">
    <property type="entry name" value="FtsX"/>
    <property type="match status" value="2"/>
</dbReference>
<keyword evidence="5 7" id="KW-0472">Membrane</keyword>
<evidence type="ECO:0000256" key="3">
    <source>
        <dbReference type="ARBA" id="ARBA00022692"/>
    </source>
</evidence>
<name>A0ABT0HKM5_9BACT</name>
<gene>
    <name evidence="10" type="ORF">M0L20_12585</name>
</gene>
<feature type="region of interest" description="Disordered" evidence="6">
    <location>
        <begin position="1"/>
        <end position="23"/>
    </location>
</feature>
<evidence type="ECO:0000313" key="11">
    <source>
        <dbReference type="Proteomes" id="UP001202180"/>
    </source>
</evidence>
<protein>
    <submittedName>
        <fullName evidence="10">ABC transporter permease</fullName>
    </submittedName>
</protein>
<dbReference type="RefSeq" id="WP_248477290.1">
    <property type="nucleotide sequence ID" value="NZ_JALPRF010000002.1"/>
</dbReference>
<keyword evidence="2" id="KW-1003">Cell membrane</keyword>
<feature type="transmembrane region" description="Helical" evidence="7">
    <location>
        <begin position="527"/>
        <end position="547"/>
    </location>
</feature>
<dbReference type="PANTHER" id="PTHR30572:SF18">
    <property type="entry name" value="ABC-TYPE MACROLIDE FAMILY EXPORT SYSTEM PERMEASE COMPONENT 2"/>
    <property type="match status" value="1"/>
</dbReference>
<evidence type="ECO:0000256" key="5">
    <source>
        <dbReference type="ARBA" id="ARBA00023136"/>
    </source>
</evidence>
<evidence type="ECO:0000256" key="2">
    <source>
        <dbReference type="ARBA" id="ARBA00022475"/>
    </source>
</evidence>
<feature type="transmembrane region" description="Helical" evidence="7">
    <location>
        <begin position="117"/>
        <end position="138"/>
    </location>
</feature>
<feature type="transmembrane region" description="Helical" evidence="7">
    <location>
        <begin position="380"/>
        <end position="402"/>
    </location>
</feature>